<gene>
    <name evidence="7" type="ORF">SAMN05216551_104312</name>
</gene>
<keyword evidence="8" id="KW-1185">Reference proteome</keyword>
<comment type="similarity">
    <text evidence="3">Belongs to the acetyltransferase YopJ family.</text>
</comment>
<keyword evidence="1" id="KW-0808">Transferase</keyword>
<feature type="region of interest" description="Disordered" evidence="6">
    <location>
        <begin position="316"/>
        <end position="341"/>
    </location>
</feature>
<organism evidence="7 8">
    <name type="scientific">Chitinasiproducens palmae</name>
    <dbReference type="NCBI Taxonomy" id="1770053"/>
    <lineage>
        <taxon>Bacteria</taxon>
        <taxon>Pseudomonadati</taxon>
        <taxon>Pseudomonadota</taxon>
        <taxon>Betaproteobacteria</taxon>
        <taxon>Burkholderiales</taxon>
        <taxon>Burkholderiaceae</taxon>
        <taxon>Chitinasiproducens</taxon>
    </lineage>
</organism>
<evidence type="ECO:0000256" key="5">
    <source>
        <dbReference type="ARBA" id="ARBA00048662"/>
    </source>
</evidence>
<dbReference type="Pfam" id="PF03421">
    <property type="entry name" value="Acetyltransf_14"/>
    <property type="match status" value="1"/>
</dbReference>
<dbReference type="EMBL" id="FNLO01000004">
    <property type="protein sequence ID" value="SDV48268.1"/>
    <property type="molecule type" value="Genomic_DNA"/>
</dbReference>
<keyword evidence="2" id="KW-0012">Acyltransferase</keyword>
<dbReference type="Proteomes" id="UP000243719">
    <property type="component" value="Unassembled WGS sequence"/>
</dbReference>
<evidence type="ECO:0000256" key="3">
    <source>
        <dbReference type="ARBA" id="ARBA00023785"/>
    </source>
</evidence>
<dbReference type="InterPro" id="IPR005083">
    <property type="entry name" value="YopJ-like"/>
</dbReference>
<feature type="compositionally biased region" description="Basic and acidic residues" evidence="6">
    <location>
        <begin position="329"/>
        <end position="341"/>
    </location>
</feature>
<name>A0A1H2PNL8_9BURK</name>
<evidence type="ECO:0000256" key="4">
    <source>
        <dbReference type="ARBA" id="ARBA00048364"/>
    </source>
</evidence>
<comment type="catalytic activity">
    <reaction evidence="5">
        <text>L-seryl-[protein] + acetyl-CoA = O-acetyl-L-seryl-[protein] + CoA</text>
        <dbReference type="Rhea" id="RHEA:59392"/>
        <dbReference type="Rhea" id="RHEA-COMP:9863"/>
        <dbReference type="Rhea" id="RHEA-COMP:15352"/>
        <dbReference type="ChEBI" id="CHEBI:29999"/>
        <dbReference type="ChEBI" id="CHEBI:57287"/>
        <dbReference type="ChEBI" id="CHEBI:57288"/>
        <dbReference type="ChEBI" id="CHEBI:141128"/>
    </reaction>
    <physiologicalReaction direction="left-to-right" evidence="5">
        <dbReference type="Rhea" id="RHEA:59393"/>
    </physiologicalReaction>
</comment>
<dbReference type="AlphaFoldDB" id="A0A1H2PNL8"/>
<proteinExistence type="inferred from homology"/>
<evidence type="ECO:0000256" key="2">
    <source>
        <dbReference type="ARBA" id="ARBA00023315"/>
    </source>
</evidence>
<dbReference type="GO" id="GO:0016746">
    <property type="term" value="F:acyltransferase activity"/>
    <property type="evidence" value="ECO:0007669"/>
    <property type="project" value="UniProtKB-KW"/>
</dbReference>
<reference evidence="8" key="1">
    <citation type="submission" date="2016-09" db="EMBL/GenBank/DDBJ databases">
        <authorList>
            <person name="Varghese N."/>
            <person name="Submissions S."/>
        </authorList>
    </citation>
    <scope>NUCLEOTIDE SEQUENCE [LARGE SCALE GENOMIC DNA]</scope>
    <source>
        <strain evidence="8">JS23</strain>
    </source>
</reference>
<comment type="catalytic activity">
    <reaction evidence="4">
        <text>L-threonyl-[protein] + acetyl-CoA = O-acetyl-L-threonyl-[protein] + CoA</text>
        <dbReference type="Rhea" id="RHEA:65340"/>
        <dbReference type="Rhea" id="RHEA-COMP:11060"/>
        <dbReference type="Rhea" id="RHEA-COMP:16780"/>
        <dbReference type="ChEBI" id="CHEBI:30013"/>
        <dbReference type="ChEBI" id="CHEBI:57287"/>
        <dbReference type="ChEBI" id="CHEBI:57288"/>
        <dbReference type="ChEBI" id="CHEBI:141025"/>
    </reaction>
    <physiologicalReaction direction="left-to-right" evidence="4">
        <dbReference type="Rhea" id="RHEA:65341"/>
    </physiologicalReaction>
</comment>
<accession>A0A1H2PNL8</accession>
<protein>
    <submittedName>
        <fullName evidence="7">YopJ-like peptidase. Cysteine peptidase. MEROPS family C55</fullName>
    </submittedName>
</protein>
<evidence type="ECO:0000256" key="6">
    <source>
        <dbReference type="SAM" id="MobiDB-lite"/>
    </source>
</evidence>
<evidence type="ECO:0000256" key="1">
    <source>
        <dbReference type="ARBA" id="ARBA00022679"/>
    </source>
</evidence>
<evidence type="ECO:0000313" key="7">
    <source>
        <dbReference type="EMBL" id="SDV48268.1"/>
    </source>
</evidence>
<sequence length="341" mass="37090">MQPCGAIAVDLFEAPLQELKFAMSGLPLRGVADPPRAASLEPAAAPDPSFLAAKIEEIERSLNDGSWTEMDFAEVDEALMPGLVAMANDKKTGLDLCYLPAPKDLCDSLDAFWRDGLESKRYVVNSGNSATHFVALDVAVVDGKVSVALFEPTTFDHTTPCLLAALIKVAVKRTALPHAKVVSVALDIQRSNAECGMFSLALAKKLLKERDQILALHKANLAGTLGDRLRASDADRFLPPVFFKHSQGTVRLDSYIECDPTEHGRVVNKKGQTLSERQWATLEEVGGRRLSKSIHLKRLVEYKALAERLDAMPGARAAAPQRWSVPSHEALRTDDGAARRG</sequence>
<evidence type="ECO:0000313" key="8">
    <source>
        <dbReference type="Proteomes" id="UP000243719"/>
    </source>
</evidence>